<evidence type="ECO:0000256" key="7">
    <source>
        <dbReference type="ARBA" id="ARBA00022741"/>
    </source>
</evidence>
<dbReference type="Pfam" id="PF00069">
    <property type="entry name" value="Pkinase"/>
    <property type="match status" value="1"/>
</dbReference>
<evidence type="ECO:0000313" key="20">
    <source>
        <dbReference type="RefSeq" id="XP_010496365.1"/>
    </source>
</evidence>
<dbReference type="PROSITE" id="PS51473">
    <property type="entry name" value="GNK2"/>
    <property type="match status" value="2"/>
</dbReference>
<dbReference type="Pfam" id="PF01657">
    <property type="entry name" value="Stress-antifung"/>
    <property type="match status" value="2"/>
</dbReference>
<evidence type="ECO:0000256" key="8">
    <source>
        <dbReference type="ARBA" id="ARBA00022777"/>
    </source>
</evidence>
<feature type="transmembrane region" description="Helical" evidence="15">
    <location>
        <begin position="291"/>
        <end position="312"/>
    </location>
</feature>
<dbReference type="PROSITE" id="PS00107">
    <property type="entry name" value="PROTEIN_KINASE_ATP"/>
    <property type="match status" value="1"/>
</dbReference>
<evidence type="ECO:0000256" key="13">
    <source>
        <dbReference type="ARBA" id="ARBA00023180"/>
    </source>
</evidence>
<feature type="chain" id="PRO_5045115191" evidence="16">
    <location>
        <begin position="27"/>
        <end position="654"/>
    </location>
</feature>
<feature type="signal peptide" evidence="16">
    <location>
        <begin position="1"/>
        <end position="26"/>
    </location>
</feature>
<keyword evidence="13" id="KW-0325">Glycoprotein</keyword>
<dbReference type="InterPro" id="IPR017441">
    <property type="entry name" value="Protein_kinase_ATP_BS"/>
</dbReference>
<keyword evidence="10 15" id="KW-1133">Transmembrane helix</keyword>
<keyword evidence="5 16" id="KW-0732">Signal</keyword>
<evidence type="ECO:0000256" key="6">
    <source>
        <dbReference type="ARBA" id="ARBA00022737"/>
    </source>
</evidence>
<dbReference type="SUPFAM" id="SSF56112">
    <property type="entry name" value="Protein kinase-like (PK-like)"/>
    <property type="match status" value="1"/>
</dbReference>
<evidence type="ECO:0000256" key="1">
    <source>
        <dbReference type="ARBA" id="ARBA00004167"/>
    </source>
</evidence>
<dbReference type="Gene3D" id="3.30.430.20">
    <property type="entry name" value="Gnk2 domain, C-X8-C-X2-C motif"/>
    <property type="match status" value="2"/>
</dbReference>
<sequence>MGKSCLVATFLSLLLLFLQTPKYVNAGFICYGDVFNVSYGVSRDYFFSSLPTNVVSNGNFYNGSFGRDSKNNRVHVVALCRRGYETLACKTCLEHVIDDTKSRCPRQNSFSWVTDESDDISCSLRYTNRSTFGKLELSPVVINTNPNNINSSIFEDMILFSQEWIAMVNRTLEAASTADTSSVLKYYNATKKKFTQISDVYAFMQCTPDLSPGDCKRCLRECVYDFQRQYWGKQGGAVSRPSCYFRWDLYPYYKAFDDVTRVPALSPQASSTILNGVRDKKSFQGFQGSNIVIMVVPTVINLLIFVVLILSWKRKPSHTGMNEASDSSDGQSMVRFDLGMIFIATNNFSSEKKLGQGGFGSVYKGVLPSGQEIAVKRLTKGSGQGDMQFKNEVLLLTRLQHRNLVKLLGFCNEKDEEILVYEFVPNSSLDCFIFDEEKRRILTWDVRYTIIEGVARGLQYLHEDSQLRIIHRDLKASNILLDAEMNPKVADFGMARLFNMDETRGQTSRVVGTYGYMAPEYATYGQFSAKSDVYCFGVMLLEMICGKRNKNLEKEEDEEEELSAFVWKRWIEGRFAEIIDPWVAPSKNISTNEVVKLIHIGLLCVQENVSKRPSMTSILFWLERHANTTMPLPTPVAFLTRLSSSLPQSPSSSP</sequence>
<evidence type="ECO:0000259" key="18">
    <source>
        <dbReference type="PROSITE" id="PS51473"/>
    </source>
</evidence>
<keyword evidence="6" id="KW-0677">Repeat</keyword>
<name>A0ABM0Y6M3_CAMSA</name>
<dbReference type="PROSITE" id="PS00108">
    <property type="entry name" value="PROTEIN_KINASE_ST"/>
    <property type="match status" value="1"/>
</dbReference>
<evidence type="ECO:0000256" key="11">
    <source>
        <dbReference type="ARBA" id="ARBA00023136"/>
    </source>
</evidence>
<evidence type="ECO:0000256" key="9">
    <source>
        <dbReference type="ARBA" id="ARBA00022840"/>
    </source>
</evidence>
<dbReference type="InterPro" id="IPR038408">
    <property type="entry name" value="GNK2_sf"/>
</dbReference>
<reference evidence="20" key="2">
    <citation type="submission" date="2025-08" db="UniProtKB">
        <authorList>
            <consortium name="RefSeq"/>
        </authorList>
    </citation>
    <scope>IDENTIFICATION</scope>
    <source>
        <tissue evidence="20">Leaf</tissue>
    </source>
</reference>
<feature type="binding site" evidence="14">
    <location>
        <position position="376"/>
    </location>
    <ligand>
        <name>ATP</name>
        <dbReference type="ChEBI" id="CHEBI:30616"/>
    </ligand>
</feature>
<accession>A0ABM0Y6M3</accession>
<dbReference type="InterPro" id="IPR011009">
    <property type="entry name" value="Kinase-like_dom_sf"/>
</dbReference>
<dbReference type="RefSeq" id="XP_010496365.1">
    <property type="nucleotide sequence ID" value="XM_010498063.1"/>
</dbReference>
<keyword evidence="19" id="KW-1185">Reference proteome</keyword>
<evidence type="ECO:0000256" key="3">
    <source>
        <dbReference type="ARBA" id="ARBA00022679"/>
    </source>
</evidence>
<dbReference type="PANTHER" id="PTHR27002:SF528">
    <property type="entry name" value="CYSTEINE-RICH RECEPTOR-LIKE PROTEIN KINASE 37"/>
    <property type="match status" value="1"/>
</dbReference>
<feature type="domain" description="Gnk2-homologous" evidence="18">
    <location>
        <begin position="19"/>
        <end position="131"/>
    </location>
</feature>
<keyword evidence="4 15" id="KW-0812">Transmembrane</keyword>
<evidence type="ECO:0000256" key="12">
    <source>
        <dbReference type="ARBA" id="ARBA00023170"/>
    </source>
</evidence>
<dbReference type="Gene3D" id="3.30.200.20">
    <property type="entry name" value="Phosphorylase Kinase, domain 1"/>
    <property type="match status" value="1"/>
</dbReference>
<dbReference type="CDD" id="cd23509">
    <property type="entry name" value="Gnk2-like"/>
    <property type="match status" value="2"/>
</dbReference>
<keyword evidence="8" id="KW-0418">Kinase</keyword>
<evidence type="ECO:0000313" key="19">
    <source>
        <dbReference type="Proteomes" id="UP000694864"/>
    </source>
</evidence>
<reference evidence="19" key="1">
    <citation type="journal article" date="2014" name="Nat. Commun.">
        <title>The emerging biofuel crop Camelina sativa retains a highly undifferentiated hexaploid genome structure.</title>
        <authorList>
            <person name="Kagale S."/>
            <person name="Koh C."/>
            <person name="Nixon J."/>
            <person name="Bollina V."/>
            <person name="Clarke W.E."/>
            <person name="Tuteja R."/>
            <person name="Spillane C."/>
            <person name="Robinson S.J."/>
            <person name="Links M.G."/>
            <person name="Clarke C."/>
            <person name="Higgins E.E."/>
            <person name="Huebert T."/>
            <person name="Sharpe A.G."/>
            <person name="Parkin I.A."/>
        </authorList>
    </citation>
    <scope>NUCLEOTIDE SEQUENCE [LARGE SCALE GENOMIC DNA]</scope>
    <source>
        <strain evidence="19">cv. DH55</strain>
    </source>
</reference>
<keyword evidence="2" id="KW-0723">Serine/threonine-protein kinase</keyword>
<dbReference type="InterPro" id="IPR000719">
    <property type="entry name" value="Prot_kinase_dom"/>
</dbReference>
<dbReference type="PANTHER" id="PTHR27002">
    <property type="entry name" value="RECEPTOR-LIKE SERINE/THREONINE-PROTEIN KINASE SD1-8"/>
    <property type="match status" value="1"/>
</dbReference>
<evidence type="ECO:0000256" key="2">
    <source>
        <dbReference type="ARBA" id="ARBA00022527"/>
    </source>
</evidence>
<dbReference type="Proteomes" id="UP000694864">
    <property type="component" value="Unplaced"/>
</dbReference>
<keyword evidence="7 14" id="KW-0547">Nucleotide-binding</keyword>
<evidence type="ECO:0000256" key="4">
    <source>
        <dbReference type="ARBA" id="ARBA00022692"/>
    </source>
</evidence>
<evidence type="ECO:0000256" key="5">
    <source>
        <dbReference type="ARBA" id="ARBA00022729"/>
    </source>
</evidence>
<feature type="domain" description="Gnk2-homologous" evidence="18">
    <location>
        <begin position="142"/>
        <end position="252"/>
    </location>
</feature>
<dbReference type="InterPro" id="IPR002902">
    <property type="entry name" value="GNK2"/>
</dbReference>
<comment type="subcellular location">
    <subcellularLocation>
        <location evidence="1">Membrane</location>
        <topology evidence="1">Single-pass membrane protein</topology>
    </subcellularLocation>
</comment>
<gene>
    <name evidence="20" type="primary">LOC104773450</name>
</gene>
<feature type="domain" description="Protein kinase" evidence="17">
    <location>
        <begin position="348"/>
        <end position="628"/>
    </location>
</feature>
<dbReference type="CDD" id="cd14066">
    <property type="entry name" value="STKc_IRAK"/>
    <property type="match status" value="1"/>
</dbReference>
<proteinExistence type="predicted"/>
<evidence type="ECO:0000256" key="10">
    <source>
        <dbReference type="ARBA" id="ARBA00022989"/>
    </source>
</evidence>
<dbReference type="PROSITE" id="PS50011">
    <property type="entry name" value="PROTEIN_KINASE_DOM"/>
    <property type="match status" value="1"/>
</dbReference>
<keyword evidence="9 14" id="KW-0067">ATP-binding</keyword>
<keyword evidence="11 15" id="KW-0472">Membrane</keyword>
<evidence type="ECO:0000256" key="16">
    <source>
        <dbReference type="SAM" id="SignalP"/>
    </source>
</evidence>
<dbReference type="Gene3D" id="1.10.510.10">
    <property type="entry name" value="Transferase(Phosphotransferase) domain 1"/>
    <property type="match status" value="1"/>
</dbReference>
<protein>
    <submittedName>
        <fullName evidence="20">Cysteine-rich receptor-like protein kinase 37</fullName>
    </submittedName>
</protein>
<evidence type="ECO:0000256" key="14">
    <source>
        <dbReference type="PROSITE-ProRule" id="PRU10141"/>
    </source>
</evidence>
<evidence type="ECO:0000259" key="17">
    <source>
        <dbReference type="PROSITE" id="PS50011"/>
    </source>
</evidence>
<dbReference type="GeneID" id="104773450"/>
<evidence type="ECO:0000256" key="15">
    <source>
        <dbReference type="SAM" id="Phobius"/>
    </source>
</evidence>
<keyword evidence="3" id="KW-0808">Transferase</keyword>
<keyword evidence="12" id="KW-0675">Receptor</keyword>
<dbReference type="InterPro" id="IPR008271">
    <property type="entry name" value="Ser/Thr_kinase_AS"/>
</dbReference>
<organism evidence="19 20">
    <name type="scientific">Camelina sativa</name>
    <name type="common">False flax</name>
    <name type="synonym">Myagrum sativum</name>
    <dbReference type="NCBI Taxonomy" id="90675"/>
    <lineage>
        <taxon>Eukaryota</taxon>
        <taxon>Viridiplantae</taxon>
        <taxon>Streptophyta</taxon>
        <taxon>Embryophyta</taxon>
        <taxon>Tracheophyta</taxon>
        <taxon>Spermatophyta</taxon>
        <taxon>Magnoliopsida</taxon>
        <taxon>eudicotyledons</taxon>
        <taxon>Gunneridae</taxon>
        <taxon>Pentapetalae</taxon>
        <taxon>rosids</taxon>
        <taxon>malvids</taxon>
        <taxon>Brassicales</taxon>
        <taxon>Brassicaceae</taxon>
        <taxon>Camelineae</taxon>
        <taxon>Camelina</taxon>
    </lineage>
</organism>
<dbReference type="SMART" id="SM00220">
    <property type="entry name" value="S_TKc"/>
    <property type="match status" value="1"/>
</dbReference>